<dbReference type="Pfam" id="PF01266">
    <property type="entry name" value="DAO"/>
    <property type="match status" value="1"/>
</dbReference>
<dbReference type="RefSeq" id="WP_268608824.1">
    <property type="nucleotide sequence ID" value="NZ_CP113797.1"/>
</dbReference>
<dbReference type="Gene3D" id="3.50.50.60">
    <property type="entry name" value="FAD/NAD(P)-binding domain"/>
    <property type="match status" value="1"/>
</dbReference>
<keyword evidence="1" id="KW-0560">Oxidoreductase</keyword>
<dbReference type="Gene3D" id="3.30.9.10">
    <property type="entry name" value="D-Amino Acid Oxidase, subunit A, domain 2"/>
    <property type="match status" value="1"/>
</dbReference>
<feature type="domain" description="FAD dependent oxidoreductase" evidence="2">
    <location>
        <begin position="5"/>
        <end position="370"/>
    </location>
</feature>
<sequence>MKTFDWIVIGNGITGAAVSYELARAGASVLLLEQSSQPQNATRYSYGGIAYWSGTTDLTRQLCQEGIDLHRSLPAELGADTQFRELDLLLTIEPNRDPQQIAATYTDCTISPKILSPAEAQAIEPRLNAAAVAGALLLPHGHVSPEANVLAYNQAFLRLGGTLDIAQVTGLVQSGQQVQGVVATNITYEAGNVVVCVGGYSRTLLRSFGFPIRLYYTQAELIEIPPTDLQLRSIVMPAELKRPHLEATAAKAELDALWDEPNHEVTPAILDAGAIQFQDGRIRMGQFSRTFTDPQARFDAAASEAAMRTAVGTLLPDLKSLAGQWHSCLVAFSRDGLPVIGALPNTTGIHIFSGFNSPFVLAPPVARRFARHAASNAVNLDPLLTQLAPDRLWDER</sequence>
<reference evidence="3" key="1">
    <citation type="submission" date="2022-12" db="EMBL/GenBank/DDBJ databases">
        <title>Polyphasic identification of a Novel Hot-Spring Cyanobacterium Ocullathermofonsia sinensis gen nov. sp. nov. and Genomic Insights on its Adaptations to the Thermal Habitat.</title>
        <authorList>
            <person name="Daroch M."/>
            <person name="Tang J."/>
            <person name="Jiang Y."/>
        </authorList>
    </citation>
    <scope>NUCLEOTIDE SEQUENCE</scope>
    <source>
        <strain evidence="3">PKUAC-SCTA174</strain>
    </source>
</reference>
<keyword evidence="4" id="KW-1185">Reference proteome</keyword>
<dbReference type="KEGG" id="tsin:OXH18_18655"/>
<evidence type="ECO:0000313" key="3">
    <source>
        <dbReference type="EMBL" id="WAL59178.1"/>
    </source>
</evidence>
<organism evidence="3 4">
    <name type="scientific">Thermocoleostomius sinensis A174</name>
    <dbReference type="NCBI Taxonomy" id="2016057"/>
    <lineage>
        <taxon>Bacteria</taxon>
        <taxon>Bacillati</taxon>
        <taxon>Cyanobacteriota</taxon>
        <taxon>Cyanophyceae</taxon>
        <taxon>Oculatellales</taxon>
        <taxon>Oculatellaceae</taxon>
        <taxon>Thermocoleostomius</taxon>
    </lineage>
</organism>
<protein>
    <submittedName>
        <fullName evidence="3">FAD-binding oxidoreductase</fullName>
    </submittedName>
</protein>
<accession>A0A9E9C7F3</accession>
<dbReference type="PANTHER" id="PTHR13847:SF287">
    <property type="entry name" value="FAD-DEPENDENT OXIDOREDUCTASE DOMAIN-CONTAINING PROTEIN 1"/>
    <property type="match status" value="1"/>
</dbReference>
<dbReference type="InterPro" id="IPR036188">
    <property type="entry name" value="FAD/NAD-bd_sf"/>
</dbReference>
<dbReference type="GO" id="GO:0016491">
    <property type="term" value="F:oxidoreductase activity"/>
    <property type="evidence" value="ECO:0007669"/>
    <property type="project" value="UniProtKB-KW"/>
</dbReference>
<dbReference type="GO" id="GO:0005737">
    <property type="term" value="C:cytoplasm"/>
    <property type="evidence" value="ECO:0007669"/>
    <property type="project" value="TreeGrafter"/>
</dbReference>
<evidence type="ECO:0000313" key="4">
    <source>
        <dbReference type="Proteomes" id="UP001163152"/>
    </source>
</evidence>
<proteinExistence type="predicted"/>
<dbReference type="SUPFAM" id="SSF51905">
    <property type="entry name" value="FAD/NAD(P)-binding domain"/>
    <property type="match status" value="1"/>
</dbReference>
<dbReference type="Proteomes" id="UP001163152">
    <property type="component" value="Chromosome"/>
</dbReference>
<name>A0A9E9C7F3_9CYAN</name>
<evidence type="ECO:0000259" key="2">
    <source>
        <dbReference type="Pfam" id="PF01266"/>
    </source>
</evidence>
<gene>
    <name evidence="3" type="ORF">OXH18_18655</name>
</gene>
<dbReference type="AlphaFoldDB" id="A0A9E9C7F3"/>
<dbReference type="InterPro" id="IPR006076">
    <property type="entry name" value="FAD-dep_OxRdtase"/>
</dbReference>
<evidence type="ECO:0000256" key="1">
    <source>
        <dbReference type="ARBA" id="ARBA00023002"/>
    </source>
</evidence>
<dbReference type="EMBL" id="CP113797">
    <property type="protein sequence ID" value="WAL59178.1"/>
    <property type="molecule type" value="Genomic_DNA"/>
</dbReference>
<dbReference type="PANTHER" id="PTHR13847">
    <property type="entry name" value="SARCOSINE DEHYDROGENASE-RELATED"/>
    <property type="match status" value="1"/>
</dbReference>